<accession>A0AC34F1K9</accession>
<organism evidence="1 2">
    <name type="scientific">Panagrolaimus sp. ES5</name>
    <dbReference type="NCBI Taxonomy" id="591445"/>
    <lineage>
        <taxon>Eukaryota</taxon>
        <taxon>Metazoa</taxon>
        <taxon>Ecdysozoa</taxon>
        <taxon>Nematoda</taxon>
        <taxon>Chromadorea</taxon>
        <taxon>Rhabditida</taxon>
        <taxon>Tylenchina</taxon>
        <taxon>Panagrolaimomorpha</taxon>
        <taxon>Panagrolaimoidea</taxon>
        <taxon>Panagrolaimidae</taxon>
        <taxon>Panagrolaimus</taxon>
    </lineage>
</organism>
<dbReference type="WBParaSite" id="ES5_v2.g10674.t1">
    <property type="protein sequence ID" value="ES5_v2.g10674.t1"/>
    <property type="gene ID" value="ES5_v2.g10674"/>
</dbReference>
<name>A0AC34F1K9_9BILA</name>
<proteinExistence type="predicted"/>
<reference evidence="2" key="1">
    <citation type="submission" date="2022-11" db="UniProtKB">
        <authorList>
            <consortium name="WormBaseParasite"/>
        </authorList>
    </citation>
    <scope>IDENTIFICATION</scope>
</reference>
<sequence length="531" mass="58997">MKFGPQVHGGTNGSLRINNNRYVKDKKIWRCNVTKKCKDGGKIKVNLEQQIVEDFKACRHFTAPLQVDIQRTNGSSTSAPFVGSSTSALPLHLSRALPSSQTSIPSSTMASSTVFYGNRLMPPRQARQTWNNLPLSPIIHEENGNIFSLDDSSLNCPLTSTFIQKPALFGQILRPRFGAIPRVDPFQFEHANETTLDGSQLQPLVERVQVVPQQTGAEHSILDQAYLHDSESSAANHNDGSNFQAGVAPETEPLNDITPNENVDGFIREILSNNENIRSSEETKRNIPDTPTDVEERLFNLGINESLQSVAGNSRHTISPLNGDVRLRGSGKPILESNPNLNELQNGIFIGETPPETFDYDGKIVETRQPLRYESSSHLTSFGLDDIFFNGLRAIGDPPSEQPQMPETEMLPLSLNLDMLFGNTQSDELISSLSNLNQRQNSFEIVQTPRENVDSNSLHEINSGGQTNVLASLAEPQTRNIIDPNLSAYDTTMGAEVGAELLQHHNIDLMEKLKRSNLRRRLINRICFSFY</sequence>
<dbReference type="Proteomes" id="UP000887579">
    <property type="component" value="Unplaced"/>
</dbReference>
<evidence type="ECO:0000313" key="1">
    <source>
        <dbReference type="Proteomes" id="UP000887579"/>
    </source>
</evidence>
<evidence type="ECO:0000313" key="2">
    <source>
        <dbReference type="WBParaSite" id="ES5_v2.g10674.t1"/>
    </source>
</evidence>
<protein>
    <submittedName>
        <fullName evidence="2">FLYWCH-type domain-containing protein</fullName>
    </submittedName>
</protein>